<evidence type="ECO:0000259" key="1">
    <source>
        <dbReference type="PROSITE" id="PS50943"/>
    </source>
</evidence>
<proteinExistence type="predicted"/>
<dbReference type="InterPro" id="IPR016024">
    <property type="entry name" value="ARM-type_fold"/>
</dbReference>
<dbReference type="SUPFAM" id="SSF52540">
    <property type="entry name" value="P-loop containing nucleoside triphosphate hydrolases"/>
    <property type="match status" value="1"/>
</dbReference>
<dbReference type="Gene3D" id="1.10.260.40">
    <property type="entry name" value="lambda repressor-like DNA-binding domains"/>
    <property type="match status" value="1"/>
</dbReference>
<dbReference type="InterPro" id="IPR011989">
    <property type="entry name" value="ARM-like"/>
</dbReference>
<dbReference type="EMBL" id="JAVREH010000028">
    <property type="protein sequence ID" value="MDT0263104.1"/>
    <property type="molecule type" value="Genomic_DNA"/>
</dbReference>
<name>A0ABU2JF71_9ACTN</name>
<evidence type="ECO:0000313" key="3">
    <source>
        <dbReference type="Proteomes" id="UP001183176"/>
    </source>
</evidence>
<protein>
    <submittedName>
        <fullName evidence="2">Helix-turn-helix domain-containing protein</fullName>
    </submittedName>
</protein>
<comment type="caution">
    <text evidence="2">The sequence shown here is derived from an EMBL/GenBank/DDBJ whole genome shotgun (WGS) entry which is preliminary data.</text>
</comment>
<dbReference type="InterPro" id="IPR007560">
    <property type="entry name" value="Restrct_endonuc_IV_Mrr"/>
</dbReference>
<dbReference type="Pfam" id="PF01381">
    <property type="entry name" value="HTH_3"/>
    <property type="match status" value="1"/>
</dbReference>
<dbReference type="CDD" id="cd00093">
    <property type="entry name" value="HTH_XRE"/>
    <property type="match status" value="1"/>
</dbReference>
<gene>
    <name evidence="2" type="ORF">RM423_17075</name>
</gene>
<evidence type="ECO:0000313" key="2">
    <source>
        <dbReference type="EMBL" id="MDT0263104.1"/>
    </source>
</evidence>
<dbReference type="InterPro" id="IPR001387">
    <property type="entry name" value="Cro/C1-type_HTH"/>
</dbReference>
<sequence>MEGARVRLALSQEALAALVGVSQQTVSNWEKGVAQPRAAKRAKLADILNLDADELAVADSDQVSTLPIEAVTAVSPASPSLPVRPLAPVLPFNAGLTADEFERLVADLAARHFAGSQVAQLGGQGDDQQGYDVLVVTADGQRIGIQCKREESFGPAKVMKAIGEAELAVDESVIALGRTVTAAARFEVDRHAHWQMWDQADLSRMIRQLSPDVAHQVVRTYFPSHVEPFLGIKPASPWMTADEFYRPSPRTPLDHRQPLIGRQTLVEAMAAWATGAASWPVGVMYGRGGLGKSKLLWEVATRHYESEVNFRFLAVGQQPTPSDFELLPRSGRLILVLDDAHAVDRIAGTVSQLWQFRSDALFLLASRPYGETQLQTEVWALNQKFDPSATWKLDDLTQTEAIELVSGLLDRPATDPFTKQLAAISADCPFLAVVAADLLKRGELAGMTLASDAALRDEVFQRFSVQMTGGTTGAEAAQRRDVLTAIAAYQPVRLDDDDFVAAISTVTKIESWDVVNGRIYELEDAGLVLRRRTNAVRVVPDMFGDILLGQAAYDTRSERATTYTSRAQEAASGAPLQHLLVNASRMDWQVRDGRPAQADMVGSLWETLRTEVLGGSFDQQVSLLKLVAKIAYYQPDRALGLVQDVLALDVPEQPDVSSSEWKWAATRIDVVQATVPVLRNVAYHLEHLRPALEILWSLAQEDTRPTNQYPDHPLRVLQHIADLGTGKPFVYIHEVVDAATEWLDSTSELSPLEVMNPILATEGTDESSSDLTLTFRTYGIDPSSVRDVRDRVVELAFEQAVGEGVLAADRAIKALEQAIRFPMGMFGRQPSLSEREDWGATFVPIIERLGEIGADPAHDPAVRIAIRQAVGWHAEHSNIVATKAAAQATLDALVRTPEDDLALCLHDGWGHMAMRSGLSFEEADAARVKEFRRVAEVISTDQTKREVLDQLERRLQIEHDTSTGNSSAGRFLADFFEFNRSAATALCGLVADPGAYPQLRGYAQLALGALANADDPRAIEFAASMLRGDDARLQSAAAIALSWNRGRRSTTLPGEAELLGQMAAHSNDNVRASAGRAVFFIGVVDKAAALDLLSKIEFRGNPTIAAEGLTAFGPGAPLSWSDTDRPLRRSVLKQLLDCANLNEYQLTNAISQLSAIDPVRVTKFLMARVDERARRQDYNYDALPYHWDPTLKVHETNELARCLTEVREWMTKRGHDRKHYFMQDDAADLFKLVAGGWNDQALVTLINLSEPITEEKLVAVARIIGHAPVAVLLSQVDVVSKLLRRADSHSKATGKLVANALLPTNYGVFTMWSGEPPAKDVQERDKARQLASELARGSVESRFYSSLADAVENRMRFAERQDEPRYDGRDW</sequence>
<organism evidence="2 3">
    <name type="scientific">Jatrophihabitans lederbergiae</name>
    <dbReference type="NCBI Taxonomy" id="3075547"/>
    <lineage>
        <taxon>Bacteria</taxon>
        <taxon>Bacillati</taxon>
        <taxon>Actinomycetota</taxon>
        <taxon>Actinomycetes</taxon>
        <taxon>Jatrophihabitantales</taxon>
        <taxon>Jatrophihabitantaceae</taxon>
        <taxon>Jatrophihabitans</taxon>
    </lineage>
</organism>
<dbReference type="SUPFAM" id="SSF47413">
    <property type="entry name" value="lambda repressor-like DNA-binding domains"/>
    <property type="match status" value="1"/>
</dbReference>
<keyword evidence="3" id="KW-1185">Reference proteome</keyword>
<dbReference type="SUPFAM" id="SSF48371">
    <property type="entry name" value="ARM repeat"/>
    <property type="match status" value="1"/>
</dbReference>
<feature type="domain" description="HTH cro/C1-type" evidence="1">
    <location>
        <begin position="1"/>
        <end position="55"/>
    </location>
</feature>
<dbReference type="RefSeq" id="WP_311424257.1">
    <property type="nucleotide sequence ID" value="NZ_JAVREH010000028.1"/>
</dbReference>
<dbReference type="PROSITE" id="PS50943">
    <property type="entry name" value="HTH_CROC1"/>
    <property type="match status" value="1"/>
</dbReference>
<accession>A0ABU2JF71</accession>
<dbReference type="InterPro" id="IPR010982">
    <property type="entry name" value="Lambda_DNA-bd_dom_sf"/>
</dbReference>
<dbReference type="Proteomes" id="UP001183176">
    <property type="component" value="Unassembled WGS sequence"/>
</dbReference>
<dbReference type="Gene3D" id="1.25.10.10">
    <property type="entry name" value="Leucine-rich Repeat Variant"/>
    <property type="match status" value="1"/>
</dbReference>
<dbReference type="SMART" id="SM00530">
    <property type="entry name" value="HTH_XRE"/>
    <property type="match status" value="1"/>
</dbReference>
<reference evidence="3" key="1">
    <citation type="submission" date="2023-07" db="EMBL/GenBank/DDBJ databases">
        <title>30 novel species of actinomycetes from the DSMZ collection.</title>
        <authorList>
            <person name="Nouioui I."/>
        </authorList>
    </citation>
    <scope>NUCLEOTIDE SEQUENCE [LARGE SCALE GENOMIC DNA]</scope>
    <source>
        <strain evidence="3">DSM 44399</strain>
    </source>
</reference>
<dbReference type="Pfam" id="PF04471">
    <property type="entry name" value="Mrr_cat"/>
    <property type="match status" value="1"/>
</dbReference>
<dbReference type="InterPro" id="IPR027417">
    <property type="entry name" value="P-loop_NTPase"/>
</dbReference>